<keyword evidence="1" id="KW-0812">Transmembrane</keyword>
<accession>A0A060HKM0</accession>
<proteinExistence type="predicted"/>
<sequence>MIISCSAGSNTDKDKSFGQNAYGMAEEMFIFGVTTGVFAFLVGIVFAARARRYSQGYKSAAVDAHGSSSASHGE</sequence>
<dbReference type="AlphaFoldDB" id="A0A060HKM0"/>
<gene>
    <name evidence="2" type="ORF">NVIE_027870</name>
</gene>
<protein>
    <submittedName>
        <fullName evidence="2">Uncharacterized protein</fullName>
    </submittedName>
</protein>
<feature type="transmembrane region" description="Helical" evidence="1">
    <location>
        <begin position="28"/>
        <end position="48"/>
    </location>
</feature>
<reference evidence="2 3" key="1">
    <citation type="journal article" date="2014" name="Int. J. Syst. Evol. Microbiol.">
        <title>Nitrososphaera viennensis gen. nov., sp. nov., an aerobic and mesophilic, ammonia-oxidizing archaeon from soil and a member of the archaeal phylum Thaumarchaeota.</title>
        <authorList>
            <person name="Stieglmeier M."/>
            <person name="Klingl A."/>
            <person name="Alves R.J."/>
            <person name="Rittmann S.K."/>
            <person name="Melcher M."/>
            <person name="Leisch N."/>
            <person name="Schleper C."/>
        </authorList>
    </citation>
    <scope>NUCLEOTIDE SEQUENCE [LARGE SCALE GENOMIC DNA]</scope>
    <source>
        <strain evidence="2">EN76</strain>
    </source>
</reference>
<dbReference type="STRING" id="926571.NVIE_027870"/>
<keyword evidence="1" id="KW-1133">Transmembrane helix</keyword>
<dbReference type="EMBL" id="CP007536">
    <property type="protein sequence ID" value="AIC17064.1"/>
    <property type="molecule type" value="Genomic_DNA"/>
</dbReference>
<keyword evidence="3" id="KW-1185">Reference proteome</keyword>
<evidence type="ECO:0000313" key="2">
    <source>
        <dbReference type="EMBL" id="AIC17064.1"/>
    </source>
</evidence>
<evidence type="ECO:0000313" key="3">
    <source>
        <dbReference type="Proteomes" id="UP000027093"/>
    </source>
</evidence>
<evidence type="ECO:0000256" key="1">
    <source>
        <dbReference type="SAM" id="Phobius"/>
    </source>
</evidence>
<name>A0A060HKM0_9ARCH</name>
<dbReference type="KEGG" id="nvn:NVIE_027870"/>
<keyword evidence="1" id="KW-0472">Membrane</keyword>
<dbReference type="HOGENOM" id="CLU_2679073_0_0_2"/>
<dbReference type="Proteomes" id="UP000027093">
    <property type="component" value="Chromosome"/>
</dbReference>
<organism evidence="2 3">
    <name type="scientific">Nitrososphaera viennensis EN76</name>
    <dbReference type="NCBI Taxonomy" id="926571"/>
    <lineage>
        <taxon>Archaea</taxon>
        <taxon>Nitrososphaerota</taxon>
        <taxon>Nitrososphaeria</taxon>
        <taxon>Nitrososphaerales</taxon>
        <taxon>Nitrososphaeraceae</taxon>
        <taxon>Nitrososphaera</taxon>
    </lineage>
</organism>